<dbReference type="Gramene" id="KXG24989">
    <property type="protein sequence ID" value="KXG24989"/>
    <property type="gene ID" value="SORBI_3007G108000"/>
</dbReference>
<organism evidence="1 2">
    <name type="scientific">Sorghum bicolor</name>
    <name type="common">Sorghum</name>
    <name type="synonym">Sorghum vulgare</name>
    <dbReference type="NCBI Taxonomy" id="4558"/>
    <lineage>
        <taxon>Eukaryota</taxon>
        <taxon>Viridiplantae</taxon>
        <taxon>Streptophyta</taxon>
        <taxon>Embryophyta</taxon>
        <taxon>Tracheophyta</taxon>
        <taxon>Spermatophyta</taxon>
        <taxon>Magnoliopsida</taxon>
        <taxon>Liliopsida</taxon>
        <taxon>Poales</taxon>
        <taxon>Poaceae</taxon>
        <taxon>PACMAD clade</taxon>
        <taxon>Panicoideae</taxon>
        <taxon>Andropogonodae</taxon>
        <taxon>Andropogoneae</taxon>
        <taxon>Sorghinae</taxon>
        <taxon>Sorghum</taxon>
    </lineage>
</organism>
<proteinExistence type="predicted"/>
<reference evidence="2" key="2">
    <citation type="journal article" date="2018" name="Plant J.">
        <title>The Sorghum bicolor reference genome: improved assembly, gene annotations, a transcriptome atlas, and signatures of genome organization.</title>
        <authorList>
            <person name="McCormick R.F."/>
            <person name="Truong S.K."/>
            <person name="Sreedasyam A."/>
            <person name="Jenkins J."/>
            <person name="Shu S."/>
            <person name="Sims D."/>
            <person name="Kennedy M."/>
            <person name="Amirebrahimi M."/>
            <person name="Weers B.D."/>
            <person name="McKinley B."/>
            <person name="Mattison A."/>
            <person name="Morishige D.T."/>
            <person name="Grimwood J."/>
            <person name="Schmutz J."/>
            <person name="Mullet J.E."/>
        </authorList>
    </citation>
    <scope>NUCLEOTIDE SEQUENCE [LARGE SCALE GENOMIC DNA]</scope>
    <source>
        <strain evidence="2">cv. BTx623</strain>
    </source>
</reference>
<keyword evidence="2" id="KW-1185">Reference proteome</keyword>
<name>A0A1B6PH35_SORBI</name>
<sequence length="107" mass="12231">MDGWAGWPNQTRWPWALWLARARRATDRRAIVFWISVTDDWSPSSRISQTCRRCARRAEAFGPETGWMDLPSRLSSLSDCLDHLCLGLYGSKIRALNLCTMPCIAES</sequence>
<dbReference type="Proteomes" id="UP000000768">
    <property type="component" value="Chromosome 7"/>
</dbReference>
<reference evidence="1 2" key="1">
    <citation type="journal article" date="2009" name="Nature">
        <title>The Sorghum bicolor genome and the diversification of grasses.</title>
        <authorList>
            <person name="Paterson A.H."/>
            <person name="Bowers J.E."/>
            <person name="Bruggmann R."/>
            <person name="Dubchak I."/>
            <person name="Grimwood J."/>
            <person name="Gundlach H."/>
            <person name="Haberer G."/>
            <person name="Hellsten U."/>
            <person name="Mitros T."/>
            <person name="Poliakov A."/>
            <person name="Schmutz J."/>
            <person name="Spannagl M."/>
            <person name="Tang H."/>
            <person name="Wang X."/>
            <person name="Wicker T."/>
            <person name="Bharti A.K."/>
            <person name="Chapman J."/>
            <person name="Feltus F.A."/>
            <person name="Gowik U."/>
            <person name="Grigoriev I.V."/>
            <person name="Lyons E."/>
            <person name="Maher C.A."/>
            <person name="Martis M."/>
            <person name="Narechania A."/>
            <person name="Otillar R.P."/>
            <person name="Penning B.W."/>
            <person name="Salamov A.A."/>
            <person name="Wang Y."/>
            <person name="Zhang L."/>
            <person name="Carpita N.C."/>
            <person name="Freeling M."/>
            <person name="Gingle A.R."/>
            <person name="Hash C.T."/>
            <person name="Keller B."/>
            <person name="Klein P."/>
            <person name="Kresovich S."/>
            <person name="McCann M.C."/>
            <person name="Ming R."/>
            <person name="Peterson D.G."/>
            <person name="Mehboob-ur-Rahman"/>
            <person name="Ware D."/>
            <person name="Westhoff P."/>
            <person name="Mayer K.F."/>
            <person name="Messing J."/>
            <person name="Rokhsar D.S."/>
        </authorList>
    </citation>
    <scope>NUCLEOTIDE SEQUENCE [LARGE SCALE GENOMIC DNA]</scope>
    <source>
        <strain evidence="2">cv. BTx623</strain>
    </source>
</reference>
<dbReference type="InParanoid" id="A0A1B6PH35"/>
<accession>A0A1B6PH35</accession>
<dbReference type="EMBL" id="CM000766">
    <property type="protein sequence ID" value="KXG24989.1"/>
    <property type="molecule type" value="Genomic_DNA"/>
</dbReference>
<dbReference type="AlphaFoldDB" id="A0A1B6PH35"/>
<evidence type="ECO:0000313" key="1">
    <source>
        <dbReference type="EMBL" id="KXG24989.1"/>
    </source>
</evidence>
<gene>
    <name evidence="1" type="ORF">SORBI_3007G108000</name>
</gene>
<protein>
    <submittedName>
        <fullName evidence="1">Uncharacterized protein</fullName>
    </submittedName>
</protein>
<evidence type="ECO:0000313" key="2">
    <source>
        <dbReference type="Proteomes" id="UP000000768"/>
    </source>
</evidence>